<comment type="caution">
    <text evidence="2">The sequence shown here is derived from an EMBL/GenBank/DDBJ whole genome shotgun (WGS) entry which is preliminary data.</text>
</comment>
<dbReference type="InParanoid" id="A0A395JMV8"/>
<dbReference type="AlphaFoldDB" id="A0A395JMV8"/>
<keyword evidence="3" id="KW-1185">Reference proteome</keyword>
<organism evidence="2 3">
    <name type="scientific">Arenicella xantha</name>
    <dbReference type="NCBI Taxonomy" id="644221"/>
    <lineage>
        <taxon>Bacteria</taxon>
        <taxon>Pseudomonadati</taxon>
        <taxon>Pseudomonadota</taxon>
        <taxon>Gammaproteobacteria</taxon>
        <taxon>Arenicellales</taxon>
        <taxon>Arenicellaceae</taxon>
        <taxon>Arenicella</taxon>
    </lineage>
</organism>
<name>A0A395JMV8_9GAMM</name>
<dbReference type="InterPro" id="IPR049050">
    <property type="entry name" value="nSTAND3"/>
</dbReference>
<sequence>MISLLSQNSEYPLHLLGWKAFQDISLVIAEECLKRPVQSFLDTNDGGRDGAFVGAWSEDDDNAGESTIQCKFTSKPDLNLTLSMLSGEIEKVRKLASEGLVKDYIILTNHKITGVSELKIKIAFKKAGAGNCRVFDHGWIVKKIKTTPNLRMMAPRLYGLGDLSELLDARAYDQARLILSAMGNDLEKLVITDAHKKSVKAITSYNFVLLLGAPAAGKSTIGASLAIGASDIWKSATIRATSPEDVKRHLSSAANQFFWIDDAWGNTQYQKDRTEAWNQIFPLMQAAMHAGSKFLITSRDYIWNSAQKDLKLHALPALTQSQVIINVEELSEQEKAQILYNHLKLGDQDKKFISKVKPYLPEVCGKKSFLPESARRLGSHFFTKELYVSQESVSGFFENPQQFLRDTIFNLAADCKAAIGLIFLNEGEVESPVTPCKLKGAADAFGVPAADVRDQLDALNGSLLVLMERDTGSFWTYKHPTISDAFSSYVASTPELIDIYLKGASTDSILKEVVCAGCKLGGVSVVIPDSRHNLLFDRLSSIPESRLCTFLSYRSNQKFSKKVIDARPSILERFNWFYAPLRDDRDVTLFCALNEQGLIDEQRRVIFVESARIAATTEADSSVIDDYTISDLLTEEELEGILLEVQEKVFGNVPYYLDQFKDSWDSDYDPENHFEPIADDLKNFAERIYPEDQLAGVMQAVAKEIDNYVADLYEQYETPEHDSAPEISTRHEPTELEKLFVDVDD</sequence>
<evidence type="ECO:0000313" key="2">
    <source>
        <dbReference type="EMBL" id="RBP52991.1"/>
    </source>
</evidence>
<accession>A0A395JMV8</accession>
<evidence type="ECO:0000259" key="1">
    <source>
        <dbReference type="Pfam" id="PF20720"/>
    </source>
</evidence>
<dbReference type="EMBL" id="QNRT01000001">
    <property type="protein sequence ID" value="RBP52991.1"/>
    <property type="molecule type" value="Genomic_DNA"/>
</dbReference>
<dbReference type="Pfam" id="PF20720">
    <property type="entry name" value="nSTAND3"/>
    <property type="match status" value="1"/>
</dbReference>
<dbReference type="SUPFAM" id="SSF52540">
    <property type="entry name" value="P-loop containing nucleoside triphosphate hydrolases"/>
    <property type="match status" value="1"/>
</dbReference>
<reference evidence="2 3" key="1">
    <citation type="submission" date="2018-06" db="EMBL/GenBank/DDBJ databases">
        <title>Genomic Encyclopedia of Type Strains, Phase IV (KMG-IV): sequencing the most valuable type-strain genomes for metagenomic binning, comparative biology and taxonomic classification.</title>
        <authorList>
            <person name="Goeker M."/>
        </authorList>
    </citation>
    <scope>NUCLEOTIDE SEQUENCE [LARGE SCALE GENOMIC DNA]</scope>
    <source>
        <strain evidence="2 3">DSM 24032</strain>
    </source>
</reference>
<gene>
    <name evidence="2" type="ORF">DFR28_101375</name>
</gene>
<dbReference type="OrthoDB" id="6402428at2"/>
<dbReference type="RefSeq" id="WP_113952600.1">
    <property type="nucleotide sequence ID" value="NZ_QNRT01000001.1"/>
</dbReference>
<feature type="domain" description="Novel STAND NTPase 3" evidence="1">
    <location>
        <begin position="190"/>
        <end position="344"/>
    </location>
</feature>
<evidence type="ECO:0000313" key="3">
    <source>
        <dbReference type="Proteomes" id="UP000253083"/>
    </source>
</evidence>
<protein>
    <recommendedName>
        <fullName evidence="1">Novel STAND NTPase 3 domain-containing protein</fullName>
    </recommendedName>
</protein>
<dbReference type="InterPro" id="IPR027417">
    <property type="entry name" value="P-loop_NTPase"/>
</dbReference>
<proteinExistence type="predicted"/>
<dbReference type="Proteomes" id="UP000253083">
    <property type="component" value="Unassembled WGS sequence"/>
</dbReference>